<evidence type="ECO:0000313" key="1">
    <source>
        <dbReference type="EMBL" id="CAB3810487.1"/>
    </source>
</evidence>
<protein>
    <submittedName>
        <fullName evidence="1">Uncharacterized protein</fullName>
    </submittedName>
</protein>
<sequence length="54" mass="5517">MPWLVEEPRAPEIVDSDTLAMVLSSTATKLAAAIINAATISMGPDSGGNAMSLT</sequence>
<evidence type="ECO:0000313" key="2">
    <source>
        <dbReference type="Proteomes" id="UP000494365"/>
    </source>
</evidence>
<dbReference type="EMBL" id="CADIKK010000122">
    <property type="protein sequence ID" value="CAB3810487.1"/>
    <property type="molecule type" value="Genomic_DNA"/>
</dbReference>
<organism evidence="1 2">
    <name type="scientific">Paraburkholderia ultramafica</name>
    <dbReference type="NCBI Taxonomy" id="1544867"/>
    <lineage>
        <taxon>Bacteria</taxon>
        <taxon>Pseudomonadati</taxon>
        <taxon>Pseudomonadota</taxon>
        <taxon>Betaproteobacteria</taxon>
        <taxon>Burkholderiales</taxon>
        <taxon>Burkholderiaceae</taxon>
        <taxon>Paraburkholderia</taxon>
    </lineage>
</organism>
<gene>
    <name evidence="1" type="ORF">LMG28614_07284</name>
</gene>
<dbReference type="Proteomes" id="UP000494365">
    <property type="component" value="Unassembled WGS sequence"/>
</dbReference>
<accession>A0A6S7C4F5</accession>
<name>A0A6S7C4F5_9BURK</name>
<keyword evidence="2" id="KW-1185">Reference proteome</keyword>
<proteinExistence type="predicted"/>
<dbReference type="AntiFam" id="ANF00279">
    <property type="entry name" value="Spurious ORF (shadow ORF of EmrB)"/>
</dbReference>
<reference evidence="1 2" key="1">
    <citation type="submission" date="2020-04" db="EMBL/GenBank/DDBJ databases">
        <authorList>
            <person name="De Canck E."/>
        </authorList>
    </citation>
    <scope>NUCLEOTIDE SEQUENCE [LARGE SCALE GENOMIC DNA]</scope>
    <source>
        <strain evidence="1 2">LMG 28614</strain>
    </source>
</reference>
<dbReference type="AlphaFoldDB" id="A0A6S7C4F5"/>